<protein>
    <submittedName>
        <fullName evidence="2">Uncharacterized protein</fullName>
    </submittedName>
</protein>
<evidence type="ECO:0000256" key="1">
    <source>
        <dbReference type="SAM" id="MobiDB-lite"/>
    </source>
</evidence>
<organism evidence="2">
    <name type="scientific">bioreactor metagenome</name>
    <dbReference type="NCBI Taxonomy" id="1076179"/>
    <lineage>
        <taxon>unclassified sequences</taxon>
        <taxon>metagenomes</taxon>
        <taxon>ecological metagenomes</taxon>
    </lineage>
</organism>
<feature type="region of interest" description="Disordered" evidence="1">
    <location>
        <begin position="34"/>
        <end position="92"/>
    </location>
</feature>
<comment type="caution">
    <text evidence="2">The sequence shown here is derived from an EMBL/GenBank/DDBJ whole genome shotgun (WGS) entry which is preliminary data.</text>
</comment>
<accession>A0A645BTL2</accession>
<evidence type="ECO:0000313" key="2">
    <source>
        <dbReference type="EMBL" id="MPM65144.1"/>
    </source>
</evidence>
<proteinExistence type="predicted"/>
<name>A0A645BTL2_9ZZZZ</name>
<sequence length="92" mass="9065">MHQVRGDGVEQQAALGEGLGVQVQVGLVEVAESAVDEPGGARRGAGRPVLHLDQAGAQASGDGVEGDPGAGDASADDEDVETGAVGHLRQGV</sequence>
<dbReference type="AlphaFoldDB" id="A0A645BTL2"/>
<dbReference type="EMBL" id="VSSQ01020356">
    <property type="protein sequence ID" value="MPM65144.1"/>
    <property type="molecule type" value="Genomic_DNA"/>
</dbReference>
<reference evidence="2" key="1">
    <citation type="submission" date="2019-08" db="EMBL/GenBank/DDBJ databases">
        <authorList>
            <person name="Kucharzyk K."/>
            <person name="Murdoch R.W."/>
            <person name="Higgins S."/>
            <person name="Loffler F."/>
        </authorList>
    </citation>
    <scope>NUCLEOTIDE SEQUENCE</scope>
</reference>
<gene>
    <name evidence="2" type="ORF">SDC9_112036</name>
</gene>